<dbReference type="EMBL" id="CP001338">
    <property type="protein sequence ID" value="ACL16150.1"/>
    <property type="molecule type" value="Genomic_DNA"/>
</dbReference>
<dbReference type="RefSeq" id="WP_012617469.1">
    <property type="nucleotide sequence ID" value="NC_011832.1"/>
</dbReference>
<dbReference type="GO" id="GO:0016020">
    <property type="term" value="C:membrane"/>
    <property type="evidence" value="ECO:0007669"/>
    <property type="project" value="UniProtKB-SubCell"/>
</dbReference>
<comment type="similarity">
    <text evidence="2">Belongs to the LemA family.</text>
</comment>
<organism evidence="7 8">
    <name type="scientific">Methanosphaerula palustris (strain ATCC BAA-1556 / DSM 19958 / E1-9c)</name>
    <dbReference type="NCBI Taxonomy" id="521011"/>
    <lineage>
        <taxon>Archaea</taxon>
        <taxon>Methanobacteriati</taxon>
        <taxon>Methanobacteriota</taxon>
        <taxon>Stenosarchaea group</taxon>
        <taxon>Methanomicrobia</taxon>
        <taxon>Methanomicrobiales</taxon>
        <taxon>Methanoregulaceae</taxon>
        <taxon>Methanosphaerula</taxon>
    </lineage>
</organism>
<dbReference type="GeneID" id="7270529"/>
<proteinExistence type="inferred from homology"/>
<gene>
    <name evidence="7" type="ordered locus">Mpal_0788</name>
</gene>
<keyword evidence="3 6" id="KW-0812">Transmembrane</keyword>
<evidence type="ECO:0000313" key="7">
    <source>
        <dbReference type="EMBL" id="ACL16150.1"/>
    </source>
</evidence>
<evidence type="ECO:0000256" key="2">
    <source>
        <dbReference type="ARBA" id="ARBA00008854"/>
    </source>
</evidence>
<keyword evidence="8" id="KW-1185">Reference proteome</keyword>
<evidence type="ECO:0000256" key="4">
    <source>
        <dbReference type="ARBA" id="ARBA00022989"/>
    </source>
</evidence>
<keyword evidence="4 6" id="KW-1133">Transmembrane helix</keyword>
<dbReference type="Gene3D" id="1.20.1440.20">
    <property type="entry name" value="LemA-like domain"/>
    <property type="match status" value="1"/>
</dbReference>
<comment type="subcellular location">
    <subcellularLocation>
        <location evidence="1">Membrane</location>
        <topology evidence="1">Single-pass membrane protein</topology>
    </subcellularLocation>
</comment>
<dbReference type="HOGENOM" id="CLU_056714_3_0_2"/>
<dbReference type="PANTHER" id="PTHR34478">
    <property type="entry name" value="PROTEIN LEMA"/>
    <property type="match status" value="1"/>
</dbReference>
<dbReference type="Pfam" id="PF04011">
    <property type="entry name" value="LemA"/>
    <property type="match status" value="1"/>
</dbReference>
<evidence type="ECO:0000256" key="1">
    <source>
        <dbReference type="ARBA" id="ARBA00004167"/>
    </source>
</evidence>
<dbReference type="InterPro" id="IPR007156">
    <property type="entry name" value="MamQ_LemA"/>
</dbReference>
<evidence type="ECO:0000313" key="8">
    <source>
        <dbReference type="Proteomes" id="UP000002457"/>
    </source>
</evidence>
<dbReference type="InterPro" id="IPR023353">
    <property type="entry name" value="LemA-like_dom_sf"/>
</dbReference>
<accession>B8GG76</accession>
<dbReference type="PANTHER" id="PTHR34478:SF1">
    <property type="entry name" value="PROTEIN LEMA"/>
    <property type="match status" value="1"/>
</dbReference>
<feature type="transmembrane region" description="Helical" evidence="6">
    <location>
        <begin position="6"/>
        <end position="27"/>
    </location>
</feature>
<dbReference type="AlphaFoldDB" id="B8GG76"/>
<sequence>MDIISIVIIAVILLIIIGLVLYVVGIYNRFFNLKNSAEATLGQIRVAMKKRLDMIEQLLGSVKSYAAFEKDTLEKVTGLRASVLKASPGELNAIEQQSRSLLGSLYAVAENYPDLKTSTTVQELMSAIKGVEDEIARQRYTYNNIAQQLNTMTDTIPSNIVARMIGMQKLEYLQFEEAIEKAPKIEF</sequence>
<keyword evidence="5 6" id="KW-0472">Membrane</keyword>
<dbReference type="SUPFAM" id="SSF140478">
    <property type="entry name" value="LemA-like"/>
    <property type="match status" value="1"/>
</dbReference>
<evidence type="ECO:0000256" key="6">
    <source>
        <dbReference type="SAM" id="Phobius"/>
    </source>
</evidence>
<name>B8GG76_METPE</name>
<evidence type="ECO:0000256" key="5">
    <source>
        <dbReference type="ARBA" id="ARBA00023136"/>
    </source>
</evidence>
<dbReference type="STRING" id="521011.Mpal_0788"/>
<dbReference type="Proteomes" id="UP000002457">
    <property type="component" value="Chromosome"/>
</dbReference>
<dbReference type="eggNOG" id="arCOG04574">
    <property type="taxonomic scope" value="Archaea"/>
</dbReference>
<protein>
    <submittedName>
        <fullName evidence="7">LemA family protein</fullName>
    </submittedName>
</protein>
<dbReference type="KEGG" id="mpl:Mpal_0788"/>
<reference evidence="7 8" key="1">
    <citation type="journal article" date="2015" name="Genome Announc.">
        <title>Complete Genome Sequence of Methanosphaerula palustris E1-9CT, a Hydrogenotrophic Methanogen Isolated from a Minerotrophic Fen Peatland.</title>
        <authorList>
            <person name="Cadillo-Quiroz H."/>
            <person name="Browne P."/>
            <person name="Kyrpides N."/>
            <person name="Woyke T."/>
            <person name="Goodwin L."/>
            <person name="Detter C."/>
            <person name="Yavitt J.B."/>
            <person name="Zinder S.H."/>
        </authorList>
    </citation>
    <scope>NUCLEOTIDE SEQUENCE [LARGE SCALE GENOMIC DNA]</scope>
    <source>
        <strain evidence="8">ATCC BAA-1556 / DSM 19958 / E1-9c</strain>
    </source>
</reference>
<evidence type="ECO:0000256" key="3">
    <source>
        <dbReference type="ARBA" id="ARBA00022692"/>
    </source>
</evidence>